<evidence type="ECO:0000313" key="2">
    <source>
        <dbReference type="EMBL" id="GCD78601.1"/>
    </source>
</evidence>
<gene>
    <name evidence="2" type="ORF">JCM31826_20830</name>
</gene>
<dbReference type="Pfam" id="PF00403">
    <property type="entry name" value="HMA"/>
    <property type="match status" value="1"/>
</dbReference>
<dbReference type="SUPFAM" id="SSF55008">
    <property type="entry name" value="HMA, heavy metal-associated domain"/>
    <property type="match status" value="1"/>
</dbReference>
<reference evidence="2 3" key="1">
    <citation type="submission" date="2018-11" db="EMBL/GenBank/DDBJ databases">
        <title>Schleiferia aggregans sp. nov., a moderately thermophilic heterotrophic bacterium isolated from microbial mats at a terrestrial hot spring.</title>
        <authorList>
            <person name="Iino T."/>
            <person name="Ohkuma M."/>
            <person name="Haruta S."/>
        </authorList>
    </citation>
    <scope>NUCLEOTIDE SEQUENCE [LARGE SCALE GENOMIC DNA]</scope>
    <source>
        <strain evidence="2 3">LA</strain>
    </source>
</reference>
<dbReference type="RefSeq" id="WP_124398655.1">
    <property type="nucleotide sequence ID" value="NZ_BHZE01000028.1"/>
</dbReference>
<dbReference type="Proteomes" id="UP000286715">
    <property type="component" value="Unassembled WGS sequence"/>
</dbReference>
<feature type="domain" description="HMA" evidence="1">
    <location>
        <begin position="25"/>
        <end position="84"/>
    </location>
</feature>
<organism evidence="2 3">
    <name type="scientific">Thermaurantimonas aggregans</name>
    <dbReference type="NCBI Taxonomy" id="2173829"/>
    <lineage>
        <taxon>Bacteria</taxon>
        <taxon>Pseudomonadati</taxon>
        <taxon>Bacteroidota</taxon>
        <taxon>Flavobacteriia</taxon>
        <taxon>Flavobacteriales</taxon>
        <taxon>Schleiferiaceae</taxon>
        <taxon>Thermaurantimonas</taxon>
    </lineage>
</organism>
<comment type="caution">
    <text evidence="2">The sequence shown here is derived from an EMBL/GenBank/DDBJ whole genome shotgun (WGS) entry which is preliminary data.</text>
</comment>
<sequence length="115" mass="13418">MKKFLAIFLLIIGNQVFSQKKVETTIHVDGVCDMCKKRIERALDVPGIIFAEWDKKTHKLQVVYRPKKISEDRIHQLLNEAGHDTEKSKAPDDRYEALAECCRYRDENNPHKKGH</sequence>
<proteinExistence type="predicted"/>
<dbReference type="AlphaFoldDB" id="A0A401XNK8"/>
<dbReference type="Gene3D" id="3.30.70.100">
    <property type="match status" value="1"/>
</dbReference>
<accession>A0A401XNK8</accession>
<name>A0A401XNK8_9FLAO</name>
<dbReference type="EMBL" id="BHZE01000028">
    <property type="protein sequence ID" value="GCD78601.1"/>
    <property type="molecule type" value="Genomic_DNA"/>
</dbReference>
<keyword evidence="3" id="KW-1185">Reference proteome</keyword>
<evidence type="ECO:0000259" key="1">
    <source>
        <dbReference type="Pfam" id="PF00403"/>
    </source>
</evidence>
<protein>
    <recommendedName>
        <fullName evidence="1">HMA domain-containing protein</fullName>
    </recommendedName>
</protein>
<dbReference type="OrthoDB" id="5513217at2"/>
<evidence type="ECO:0000313" key="3">
    <source>
        <dbReference type="Proteomes" id="UP000286715"/>
    </source>
</evidence>
<dbReference type="GO" id="GO:0046872">
    <property type="term" value="F:metal ion binding"/>
    <property type="evidence" value="ECO:0007669"/>
    <property type="project" value="InterPro"/>
</dbReference>
<dbReference type="InterPro" id="IPR006121">
    <property type="entry name" value="HMA_dom"/>
</dbReference>
<dbReference type="InterPro" id="IPR036163">
    <property type="entry name" value="HMA_dom_sf"/>
</dbReference>